<dbReference type="InterPro" id="IPR011990">
    <property type="entry name" value="TPR-like_helical_dom_sf"/>
</dbReference>
<protein>
    <recommendedName>
        <fullName evidence="2">CHAT domain-containing protein</fullName>
    </recommendedName>
</protein>
<feature type="domain" description="CHAT" evidence="2">
    <location>
        <begin position="890"/>
        <end position="1172"/>
    </location>
</feature>
<dbReference type="Gene3D" id="1.25.40.10">
    <property type="entry name" value="Tetratricopeptide repeat domain"/>
    <property type="match status" value="2"/>
</dbReference>
<dbReference type="Proteomes" id="UP000094960">
    <property type="component" value="Chromosome"/>
</dbReference>
<evidence type="ECO:0000259" key="2">
    <source>
        <dbReference type="Pfam" id="PF12770"/>
    </source>
</evidence>
<sequence>MLKRYDFLTVRTCHAEGVRLLQECQRNYDEGRLDRAETLLRVAHDHGPAALRASVLQNLGIVALIRWYRTSQTRHLDQAVPLFRAALNGSGGDPDAVLPCLDGLARALRHYARAPELDECVEVYRLLVARSTDADPAHVSLLRRAAEALHARYQLTAERADLTDALGLYRRVAELLPDGDPGRLEALRMRAAGLGRLCAAEPEEAPAEEALAAWRAALAGHPEGHRDRPACQFELGRALFQRYERRLQPEDLDEAVILLHAACRATGQSAEDVVTQVVELCDALVTRARLTGLSGDLDTALSALHHAALRIEREDPNHVALMVKTSHALLTKYHLTGGQDVLDEAIEQGHRGLDAALAHHPGGNPAFVQLPGNVAAGHVVLGNALRERYELAAEPADLDEAIALLQYAAEHAAGHNRAAAAADLASCLLLRSDNTRHTGDVHRAVDVLEAARSALDPRTQSEKRVLLSARSGNVLMHLFERTKDREVLRRAGEAYQSALDALHPRDPAYPPALASLANVSLTVHENTGDLPSLDYAVGCYRQALALCPPNDDDHRLYVDSLGYALRKRYDALGDLADLRECIELLREATAAFPPQHPGQMPTRYSLVQALRAEHLHTGDLDLVRQAAEVALAGSRVGTAPVSRRIQALDVLGHSRATLGDWRAATDALADAVALLPRLASRNRLRMDQHHDLAGMAGTAMSAAACALQAGRPERALELLEQGRGVLLRRRLTARGGLAPLWAADPELARAYTRLRRESDAPEPDARTGPGLGAGEPSWAPDPARDREAEWARLLDRIRALPGFGDFLRPVGARELLAGAGMDTVVMIVPTKYRCDALVLRRGRLEVLPLPELTLEEASGNAVSLQTATAEAHDPGVGARRRMAAQQTVREVLDWLWRTTVRPVLDRLGHHAPPVGGDPWPRLWWCPTGPMAFFPLHAAGAGDDSGDGREAGESALDRVVSSYTPTVEALMRVRSRTPVAAVRARACVVAMGSTPGGYGELPSAVREARVAAGALPDARIEADEAATRDRVLATLAGATHAHFVCHAVSDPDAPAAARLLTHDHADSPLTVADISALGLEQAELAYLSACSTTRGSLLLADEAVHITGAFLLAGFRHVVGTLWETDDAAALEIARRFYAAAGSPPYALHTAVRALRDRYRRTPTLWAAHVHTGA</sequence>
<evidence type="ECO:0000313" key="4">
    <source>
        <dbReference type="Proteomes" id="UP000094960"/>
    </source>
</evidence>
<accession>A0A1D7Y886</accession>
<dbReference type="KEGG" id="spun:BFF78_12225"/>
<keyword evidence="4" id="KW-1185">Reference proteome</keyword>
<gene>
    <name evidence="3" type="ORF">BFF78_12225</name>
</gene>
<dbReference type="Pfam" id="PF12770">
    <property type="entry name" value="CHAT"/>
    <property type="match status" value="1"/>
</dbReference>
<feature type="compositionally biased region" description="Basic and acidic residues" evidence="1">
    <location>
        <begin position="755"/>
        <end position="765"/>
    </location>
</feature>
<dbReference type="InterPro" id="IPR024983">
    <property type="entry name" value="CHAT_dom"/>
</dbReference>
<name>A0A1D7Y886_9ACTN</name>
<dbReference type="AlphaFoldDB" id="A0A1D7Y886"/>
<evidence type="ECO:0000256" key="1">
    <source>
        <dbReference type="SAM" id="MobiDB-lite"/>
    </source>
</evidence>
<evidence type="ECO:0000313" key="3">
    <source>
        <dbReference type="EMBL" id="AOR31716.1"/>
    </source>
</evidence>
<dbReference type="EMBL" id="CP017248">
    <property type="protein sequence ID" value="AOR31716.1"/>
    <property type="molecule type" value="Genomic_DNA"/>
</dbReference>
<feature type="region of interest" description="Disordered" evidence="1">
    <location>
        <begin position="755"/>
        <end position="784"/>
    </location>
</feature>
<proteinExistence type="predicted"/>
<reference evidence="4" key="1">
    <citation type="submission" date="2016-09" db="EMBL/GenBank/DDBJ databases">
        <title>Streptomyces puniciscabiei strain:TW1S1 Genome sequencing and assembly.</title>
        <authorList>
            <person name="Kim M.-K."/>
            <person name="Kim S.B."/>
        </authorList>
    </citation>
    <scope>NUCLEOTIDE SEQUENCE [LARGE SCALE GENOMIC DNA]</scope>
    <source>
        <strain evidence="4">TW1S1</strain>
    </source>
</reference>
<organism evidence="3 4">
    <name type="scientific">Streptomyces fodineus</name>
    <dbReference type="NCBI Taxonomy" id="1904616"/>
    <lineage>
        <taxon>Bacteria</taxon>
        <taxon>Bacillati</taxon>
        <taxon>Actinomycetota</taxon>
        <taxon>Actinomycetes</taxon>
        <taxon>Kitasatosporales</taxon>
        <taxon>Streptomycetaceae</taxon>
        <taxon>Streptomyces</taxon>
    </lineage>
</organism>